<feature type="compositionally biased region" description="Basic and acidic residues" evidence="3">
    <location>
        <begin position="1"/>
        <end position="59"/>
    </location>
</feature>
<feature type="region of interest" description="Disordered" evidence="3">
    <location>
        <begin position="1"/>
        <end position="274"/>
    </location>
</feature>
<organism evidence="4 5">
    <name type="scientific">Hymenolepis diminuta</name>
    <name type="common">Rat tapeworm</name>
    <dbReference type="NCBI Taxonomy" id="6216"/>
    <lineage>
        <taxon>Eukaryota</taxon>
        <taxon>Metazoa</taxon>
        <taxon>Spiralia</taxon>
        <taxon>Lophotrochozoa</taxon>
        <taxon>Platyhelminthes</taxon>
        <taxon>Cestoda</taxon>
        <taxon>Eucestoda</taxon>
        <taxon>Cyclophyllidea</taxon>
        <taxon>Hymenolepididae</taxon>
        <taxon>Hymenolepis</taxon>
    </lineage>
</organism>
<evidence type="ECO:0000313" key="5">
    <source>
        <dbReference type="Proteomes" id="UP000321570"/>
    </source>
</evidence>
<sequence>MSTLERNRKSYGHRTEGKSDDYHSPRNGVKDPRESQYSEVRRLRRPFDGIDPHTQEVSRHSPKPSNHLHGSHEDHNRHYDLVNGQNTNGKSLKSPKQPSNLYSPRNSPISSNMKERNGKSSRSPRQSSNYYSPRNSITTSQIKDQNIRCPRFPRELSNAYPTRNNFALSPTRETNVKTPRTPRQSSNDYSPRNSVVVTSNTKYTNHSPRPTARHSLPNENEYIQQYSVTKQGAYRPRSAAQRKNSDISDSGKDIQPVPAKRNSCAYKDTSSPTTLSLRNFPMPPQLDQKSPIKEIRSTDSVHAVNLDQEDCFFDRVMAYERSKEKKNSLENGSNGNIRHAKNIIPPRPKSQEPITSGHSLNPQTSVKNSYQTPHDEPITPSSQIGRNVKSPNKLGDNDFINRLHNIDKIIIPSKNASNDEKLSPSGFSLRSSVNTDQKSNGRKSKSPSGFLDYSNGRQEENYNKISSFYEEESPIIQNNLFSTSISPITFKQTEKANYSSDEDRRVNRPLVSPRRLSPSARTSANVFKNPVPNSDKRIVVIDMGHYYMRIGILRDQPIGPDFCIPNSIALTSKGLLFGDDVLQIADPEANEDLGTTSVISPLRQSQIVKPILVNGVPIQKLFFQNIFKRLNITEKGYKLLLCLPTRASALRPYFLDYFLGPTSKTDQQGLDCFEAVATISAFRAALQTAKISTCLIISLNADLEIIPIAEGTLLEHGRSTTALYGEMALRYFLEELVNAGVDLTEKEIDCYGPYIYQKAAFIENQRFTCEDVVIDLAQYAPYPLDKQIKVSAELRRKASDALLRAENAIGHDGELPPFSQLLRAAIQSCDLDLRSSICSNVIIIGEFAELEGFQERVQDEIRLIITGSRANVQVAPIPAECVYEGACLLTALLQGPYAPKCPWFCFLDDHDWYNLSQDAHSTGGITDTRLLSRLNRNCVWP</sequence>
<dbReference type="SUPFAM" id="SSF53067">
    <property type="entry name" value="Actin-like ATPase domain"/>
    <property type="match status" value="2"/>
</dbReference>
<dbReference type="InterPro" id="IPR043129">
    <property type="entry name" value="ATPase_NBD"/>
</dbReference>
<evidence type="ECO:0000256" key="1">
    <source>
        <dbReference type="ARBA" id="ARBA00003520"/>
    </source>
</evidence>
<evidence type="ECO:0000256" key="3">
    <source>
        <dbReference type="SAM" id="MobiDB-lite"/>
    </source>
</evidence>
<feature type="compositionally biased region" description="Basic and acidic residues" evidence="3">
    <location>
        <begin position="70"/>
        <end position="80"/>
    </location>
</feature>
<accession>A0A564ZE16</accession>
<feature type="compositionally biased region" description="Polar residues" evidence="3">
    <location>
        <begin position="217"/>
        <end position="230"/>
    </location>
</feature>
<dbReference type="SMART" id="SM00268">
    <property type="entry name" value="ACTIN"/>
    <property type="match status" value="1"/>
</dbReference>
<dbReference type="Gene3D" id="3.30.420.40">
    <property type="match status" value="2"/>
</dbReference>
<protein>
    <submittedName>
        <fullName evidence="4">Uncharacterized protein</fullName>
    </submittedName>
</protein>
<gene>
    <name evidence="4" type="ORF">WMSIL1_LOCUS14600</name>
</gene>
<feature type="region of interest" description="Disordered" evidence="3">
    <location>
        <begin position="323"/>
        <end position="396"/>
    </location>
</feature>
<feature type="compositionally biased region" description="Polar residues" evidence="3">
    <location>
        <begin position="425"/>
        <end position="438"/>
    </location>
</feature>
<comment type="similarity">
    <text evidence="2">Belongs to the actin family.</text>
</comment>
<feature type="compositionally biased region" description="Polar residues" evidence="3">
    <location>
        <begin position="120"/>
        <end position="144"/>
    </location>
</feature>
<dbReference type="EMBL" id="CABIJS010000710">
    <property type="protein sequence ID" value="VUZ57088.1"/>
    <property type="molecule type" value="Genomic_DNA"/>
</dbReference>
<dbReference type="PANTHER" id="PTHR11937">
    <property type="entry name" value="ACTIN"/>
    <property type="match status" value="1"/>
</dbReference>
<feature type="region of interest" description="Disordered" evidence="3">
    <location>
        <begin position="416"/>
        <end position="457"/>
    </location>
</feature>
<dbReference type="Proteomes" id="UP000321570">
    <property type="component" value="Unassembled WGS sequence"/>
</dbReference>
<feature type="compositionally biased region" description="Polar residues" evidence="3">
    <location>
        <begin position="83"/>
        <end position="112"/>
    </location>
</feature>
<keyword evidence="5" id="KW-1185">Reference proteome</keyword>
<feature type="compositionally biased region" description="Polar residues" evidence="3">
    <location>
        <begin position="352"/>
        <end position="372"/>
    </location>
</feature>
<dbReference type="InterPro" id="IPR004000">
    <property type="entry name" value="Actin"/>
</dbReference>
<feature type="compositionally biased region" description="Polar residues" evidence="3">
    <location>
        <begin position="159"/>
        <end position="208"/>
    </location>
</feature>
<name>A0A564ZE16_HYMDI</name>
<reference evidence="4 5" key="1">
    <citation type="submission" date="2019-07" db="EMBL/GenBank/DDBJ databases">
        <authorList>
            <person name="Jastrzebski P J."/>
            <person name="Paukszto L."/>
            <person name="Jastrzebski P J."/>
        </authorList>
    </citation>
    <scope>NUCLEOTIDE SEQUENCE [LARGE SCALE GENOMIC DNA]</scope>
    <source>
        <strain evidence="4 5">WMS-il1</strain>
    </source>
</reference>
<proteinExistence type="inferred from homology"/>
<dbReference type="Pfam" id="PF00022">
    <property type="entry name" value="Actin"/>
    <property type="match status" value="1"/>
</dbReference>
<dbReference type="Gene3D" id="3.90.640.10">
    <property type="entry name" value="Actin, Chain A, domain 4"/>
    <property type="match status" value="1"/>
</dbReference>
<evidence type="ECO:0000313" key="4">
    <source>
        <dbReference type="EMBL" id="VUZ57088.1"/>
    </source>
</evidence>
<comment type="function">
    <text evidence="1">Actins are highly conserved proteins that are involved in various types of cell motility and are ubiquitously expressed in all eukaryotic cells.</text>
</comment>
<evidence type="ECO:0000256" key="2">
    <source>
        <dbReference type="RuleBase" id="RU000487"/>
    </source>
</evidence>
<feature type="compositionally biased region" description="Basic and acidic residues" evidence="3">
    <location>
        <begin position="243"/>
        <end position="252"/>
    </location>
</feature>
<dbReference type="AlphaFoldDB" id="A0A564ZE16"/>